<dbReference type="AlphaFoldDB" id="A0A917U9S1"/>
<dbReference type="CDD" id="cd07814">
    <property type="entry name" value="SRPBCC_CalC_Aha1-like"/>
    <property type="match status" value="1"/>
</dbReference>
<evidence type="ECO:0000313" key="3">
    <source>
        <dbReference type="EMBL" id="GGM69994.1"/>
    </source>
</evidence>
<evidence type="ECO:0000259" key="2">
    <source>
        <dbReference type="Pfam" id="PF08327"/>
    </source>
</evidence>
<organism evidence="3 4">
    <name type="scientific">Dactylosporangium sucinum</name>
    <dbReference type="NCBI Taxonomy" id="1424081"/>
    <lineage>
        <taxon>Bacteria</taxon>
        <taxon>Bacillati</taxon>
        <taxon>Actinomycetota</taxon>
        <taxon>Actinomycetes</taxon>
        <taxon>Micromonosporales</taxon>
        <taxon>Micromonosporaceae</taxon>
        <taxon>Dactylosporangium</taxon>
    </lineage>
</organism>
<evidence type="ECO:0000256" key="1">
    <source>
        <dbReference type="ARBA" id="ARBA00006817"/>
    </source>
</evidence>
<protein>
    <recommendedName>
        <fullName evidence="2">Activator of Hsp90 ATPase homologue 1/2-like C-terminal domain-containing protein</fullName>
    </recommendedName>
</protein>
<dbReference type="Gene3D" id="3.30.530.20">
    <property type="match status" value="1"/>
</dbReference>
<dbReference type="Proteomes" id="UP000642070">
    <property type="component" value="Unassembled WGS sequence"/>
</dbReference>
<comment type="caution">
    <text evidence="3">The sequence shown here is derived from an EMBL/GenBank/DDBJ whole genome shotgun (WGS) entry which is preliminary data.</text>
</comment>
<dbReference type="SUPFAM" id="SSF55961">
    <property type="entry name" value="Bet v1-like"/>
    <property type="match status" value="1"/>
</dbReference>
<sequence>MTIDTTVIQCDQFIAHPPAVVWRALTDPVMHAKWWAPGDVRPVVGHRFTLDMGRFGHQPCEVLEVEPERLFRYTFAEGSLDTTLTWRLEPEGTGTRLFLEHAGFDPDSPLGRQALEGMGNGWPAILSNMTSALSRP</sequence>
<dbReference type="InterPro" id="IPR023393">
    <property type="entry name" value="START-like_dom_sf"/>
</dbReference>
<comment type="similarity">
    <text evidence="1">Belongs to the AHA1 family.</text>
</comment>
<reference evidence="3" key="2">
    <citation type="submission" date="2020-09" db="EMBL/GenBank/DDBJ databases">
        <authorList>
            <person name="Sun Q."/>
            <person name="Ohkuma M."/>
        </authorList>
    </citation>
    <scope>NUCLEOTIDE SEQUENCE</scope>
    <source>
        <strain evidence="3">JCM 19831</strain>
    </source>
</reference>
<accession>A0A917U9S1</accession>
<evidence type="ECO:0000313" key="4">
    <source>
        <dbReference type="Proteomes" id="UP000642070"/>
    </source>
</evidence>
<dbReference type="EMBL" id="BMPI01000060">
    <property type="protein sequence ID" value="GGM69994.1"/>
    <property type="molecule type" value="Genomic_DNA"/>
</dbReference>
<name>A0A917U9S1_9ACTN</name>
<feature type="domain" description="Activator of Hsp90 ATPase homologue 1/2-like C-terminal" evidence="2">
    <location>
        <begin position="16"/>
        <end position="133"/>
    </location>
</feature>
<proteinExistence type="inferred from homology"/>
<dbReference type="Pfam" id="PF08327">
    <property type="entry name" value="AHSA1"/>
    <property type="match status" value="1"/>
</dbReference>
<dbReference type="InterPro" id="IPR013538">
    <property type="entry name" value="ASHA1/2-like_C"/>
</dbReference>
<dbReference type="RefSeq" id="WP_229836560.1">
    <property type="nucleotide sequence ID" value="NZ_BMPI01000060.1"/>
</dbReference>
<keyword evidence="4" id="KW-1185">Reference proteome</keyword>
<reference evidence="3" key="1">
    <citation type="journal article" date="2014" name="Int. J. Syst. Evol. Microbiol.">
        <title>Complete genome sequence of Corynebacterium casei LMG S-19264T (=DSM 44701T), isolated from a smear-ripened cheese.</title>
        <authorList>
            <consortium name="US DOE Joint Genome Institute (JGI-PGF)"/>
            <person name="Walter F."/>
            <person name="Albersmeier A."/>
            <person name="Kalinowski J."/>
            <person name="Ruckert C."/>
        </authorList>
    </citation>
    <scope>NUCLEOTIDE SEQUENCE</scope>
    <source>
        <strain evidence="3">JCM 19831</strain>
    </source>
</reference>
<gene>
    <name evidence="3" type="ORF">GCM10007977_084720</name>
</gene>